<protein>
    <submittedName>
        <fullName evidence="2">Protein O-mannosyl-transferase TMTC2 isoform X1</fullName>
    </submittedName>
</protein>
<comment type="caution">
    <text evidence="2">The sequence shown here is derived from an EMBL/GenBank/DDBJ whole genome shotgun (WGS) entry which is preliminary data.</text>
</comment>
<reference evidence="2 3" key="1">
    <citation type="journal article" date="2024" name="Ann. Entomol. Soc. Am.">
        <title>Genomic analyses of the southern and eastern yellowjacket wasps (Hymenoptera: Vespidae) reveal evolutionary signatures of social life.</title>
        <authorList>
            <person name="Catto M.A."/>
            <person name="Caine P.B."/>
            <person name="Orr S.E."/>
            <person name="Hunt B.G."/>
            <person name="Goodisman M.A.D."/>
        </authorList>
    </citation>
    <scope>NUCLEOTIDE SEQUENCE [LARGE SCALE GENOMIC DNA]</scope>
    <source>
        <strain evidence="2">233</strain>
        <tissue evidence="2">Head and thorax</tissue>
    </source>
</reference>
<evidence type="ECO:0000313" key="2">
    <source>
        <dbReference type="EMBL" id="KAL2740297.1"/>
    </source>
</evidence>
<name>A0ABD2C5H5_VESSQ</name>
<proteinExistence type="predicted"/>
<dbReference type="EMBL" id="JAUDFV010000020">
    <property type="protein sequence ID" value="KAL2740297.1"/>
    <property type="molecule type" value="Genomic_DNA"/>
</dbReference>
<feature type="compositionally biased region" description="Gly residues" evidence="1">
    <location>
        <begin position="135"/>
        <end position="147"/>
    </location>
</feature>
<sequence>MPEVNEFMLDRGGMAYKDFYLNPIRKEEGVGSREFDRNLSGDTDIRPDRATSFRTFSECRSSVERPLDVSSGLIRVESRRRRGGGGAGGAGGGVGGGGGGGGRGGGGGGGGGGVGGGGGTGAGGRNGRKRKRRGGGGGGGGGGGRGGRPVDVQQVKKPPSTSLQPAPSSSARCDMDILAVACALVATALYCNTLQAGFVYDDR</sequence>
<evidence type="ECO:0000313" key="3">
    <source>
        <dbReference type="Proteomes" id="UP001607302"/>
    </source>
</evidence>
<accession>A0ABD2C5H5</accession>
<feature type="compositionally biased region" description="Gly residues" evidence="1">
    <location>
        <begin position="84"/>
        <end position="125"/>
    </location>
</feature>
<gene>
    <name evidence="2" type="ORF">V1478_000438</name>
</gene>
<feature type="compositionally biased region" description="Polar residues" evidence="1">
    <location>
        <begin position="159"/>
        <end position="170"/>
    </location>
</feature>
<dbReference type="AlphaFoldDB" id="A0ABD2C5H5"/>
<feature type="region of interest" description="Disordered" evidence="1">
    <location>
        <begin position="60"/>
        <end position="170"/>
    </location>
</feature>
<keyword evidence="3" id="KW-1185">Reference proteome</keyword>
<evidence type="ECO:0000256" key="1">
    <source>
        <dbReference type="SAM" id="MobiDB-lite"/>
    </source>
</evidence>
<dbReference type="Proteomes" id="UP001607302">
    <property type="component" value="Unassembled WGS sequence"/>
</dbReference>
<organism evidence="2 3">
    <name type="scientific">Vespula squamosa</name>
    <name type="common">Southern yellow jacket</name>
    <name type="synonym">Wasp</name>
    <dbReference type="NCBI Taxonomy" id="30214"/>
    <lineage>
        <taxon>Eukaryota</taxon>
        <taxon>Metazoa</taxon>
        <taxon>Ecdysozoa</taxon>
        <taxon>Arthropoda</taxon>
        <taxon>Hexapoda</taxon>
        <taxon>Insecta</taxon>
        <taxon>Pterygota</taxon>
        <taxon>Neoptera</taxon>
        <taxon>Endopterygota</taxon>
        <taxon>Hymenoptera</taxon>
        <taxon>Apocrita</taxon>
        <taxon>Aculeata</taxon>
        <taxon>Vespoidea</taxon>
        <taxon>Vespidae</taxon>
        <taxon>Vespinae</taxon>
        <taxon>Vespula</taxon>
    </lineage>
</organism>